<dbReference type="EMBL" id="UINC01095776">
    <property type="protein sequence ID" value="SVC52132.1"/>
    <property type="molecule type" value="Genomic_DNA"/>
</dbReference>
<evidence type="ECO:0000313" key="2">
    <source>
        <dbReference type="EMBL" id="SVC52132.1"/>
    </source>
</evidence>
<feature type="region of interest" description="Disordered" evidence="1">
    <location>
        <begin position="1"/>
        <end position="26"/>
    </location>
</feature>
<dbReference type="AlphaFoldDB" id="A0A382MXC7"/>
<name>A0A382MXC7_9ZZZZ</name>
<reference evidence="2" key="1">
    <citation type="submission" date="2018-05" db="EMBL/GenBank/DDBJ databases">
        <authorList>
            <person name="Lanie J.A."/>
            <person name="Ng W.-L."/>
            <person name="Kazmierczak K.M."/>
            <person name="Andrzejewski T.M."/>
            <person name="Davidsen T.M."/>
            <person name="Wayne K.J."/>
            <person name="Tettelin H."/>
            <person name="Glass J.I."/>
            <person name="Rusch D."/>
            <person name="Podicherti R."/>
            <person name="Tsui H.-C.T."/>
            <person name="Winkler M.E."/>
        </authorList>
    </citation>
    <scope>NUCLEOTIDE SEQUENCE</scope>
</reference>
<accession>A0A382MXC7</accession>
<sequence>MRNTSKVVGAESQPHAHSSAPWMAFD</sequence>
<evidence type="ECO:0000256" key="1">
    <source>
        <dbReference type="SAM" id="MobiDB-lite"/>
    </source>
</evidence>
<proteinExistence type="predicted"/>
<organism evidence="2">
    <name type="scientific">marine metagenome</name>
    <dbReference type="NCBI Taxonomy" id="408172"/>
    <lineage>
        <taxon>unclassified sequences</taxon>
        <taxon>metagenomes</taxon>
        <taxon>ecological metagenomes</taxon>
    </lineage>
</organism>
<feature type="non-terminal residue" evidence="2">
    <location>
        <position position="26"/>
    </location>
</feature>
<protein>
    <submittedName>
        <fullName evidence="2">Uncharacterized protein</fullName>
    </submittedName>
</protein>
<gene>
    <name evidence="2" type="ORF">METZ01_LOCUS304986</name>
</gene>